<proteinExistence type="predicted"/>
<reference evidence="2 3" key="1">
    <citation type="submission" date="2016-04" db="EMBL/GenBank/DDBJ databases">
        <title>A degradative enzymes factory behind the ericoid mycorrhizal symbiosis.</title>
        <authorList>
            <consortium name="DOE Joint Genome Institute"/>
            <person name="Martino E."/>
            <person name="Morin E."/>
            <person name="Grelet G."/>
            <person name="Kuo A."/>
            <person name="Kohler A."/>
            <person name="Daghino S."/>
            <person name="Barry K."/>
            <person name="Choi C."/>
            <person name="Cichocki N."/>
            <person name="Clum A."/>
            <person name="Copeland A."/>
            <person name="Hainaut M."/>
            <person name="Haridas S."/>
            <person name="Labutti K."/>
            <person name="Lindquist E."/>
            <person name="Lipzen A."/>
            <person name="Khouja H.-R."/>
            <person name="Murat C."/>
            <person name="Ohm R."/>
            <person name="Olson A."/>
            <person name="Spatafora J."/>
            <person name="Veneault-Fourrey C."/>
            <person name="Henrissat B."/>
            <person name="Grigoriev I."/>
            <person name="Martin F."/>
            <person name="Perotto S."/>
        </authorList>
    </citation>
    <scope>NUCLEOTIDE SEQUENCE [LARGE SCALE GENOMIC DNA]</scope>
    <source>
        <strain evidence="2 3">E</strain>
    </source>
</reference>
<dbReference type="AlphaFoldDB" id="A0A2J6SK92"/>
<dbReference type="GO" id="GO:0050660">
    <property type="term" value="F:flavin adenine dinucleotide binding"/>
    <property type="evidence" value="ECO:0007669"/>
    <property type="project" value="InterPro"/>
</dbReference>
<dbReference type="InterPro" id="IPR016169">
    <property type="entry name" value="FAD-bd_PCMH_sub2"/>
</dbReference>
<feature type="domain" description="Berberine/berberine-like" evidence="1">
    <location>
        <begin position="3"/>
        <end position="43"/>
    </location>
</feature>
<dbReference type="STRING" id="1095630.A0A2J6SK92"/>
<dbReference type="InParanoid" id="A0A2J6SK92"/>
<protein>
    <recommendedName>
        <fullName evidence="1">Berberine/berberine-like domain-containing protein</fullName>
    </recommendedName>
</protein>
<dbReference type="GeneID" id="36589760"/>
<evidence type="ECO:0000313" key="2">
    <source>
        <dbReference type="EMBL" id="PMD51177.1"/>
    </source>
</evidence>
<accession>A0A2J6SK92</accession>
<dbReference type="OrthoDB" id="9983560at2759"/>
<dbReference type="Pfam" id="PF08031">
    <property type="entry name" value="BBE"/>
    <property type="match status" value="1"/>
</dbReference>
<dbReference type="InterPro" id="IPR012951">
    <property type="entry name" value="BBE"/>
</dbReference>
<sequence>MGAFVNEVDASEPSFQQAFWGENYERLLEIKTRVDPEDVFWCKPCVGKERWEEVENMLCRT</sequence>
<keyword evidence="3" id="KW-1185">Reference proteome</keyword>
<name>A0A2J6SK92_9HELO</name>
<dbReference type="GO" id="GO:0016491">
    <property type="term" value="F:oxidoreductase activity"/>
    <property type="evidence" value="ECO:0007669"/>
    <property type="project" value="InterPro"/>
</dbReference>
<evidence type="ECO:0000259" key="1">
    <source>
        <dbReference type="Pfam" id="PF08031"/>
    </source>
</evidence>
<dbReference type="RefSeq" id="XP_024728081.1">
    <property type="nucleotide sequence ID" value="XM_024881683.1"/>
</dbReference>
<gene>
    <name evidence="2" type="ORF">K444DRAFT_620329</name>
</gene>
<dbReference type="Proteomes" id="UP000235371">
    <property type="component" value="Unassembled WGS sequence"/>
</dbReference>
<organism evidence="2 3">
    <name type="scientific">Hyaloscypha bicolor E</name>
    <dbReference type="NCBI Taxonomy" id="1095630"/>
    <lineage>
        <taxon>Eukaryota</taxon>
        <taxon>Fungi</taxon>
        <taxon>Dikarya</taxon>
        <taxon>Ascomycota</taxon>
        <taxon>Pezizomycotina</taxon>
        <taxon>Leotiomycetes</taxon>
        <taxon>Helotiales</taxon>
        <taxon>Hyaloscyphaceae</taxon>
        <taxon>Hyaloscypha</taxon>
        <taxon>Hyaloscypha bicolor</taxon>
    </lineage>
</organism>
<evidence type="ECO:0000313" key="3">
    <source>
        <dbReference type="Proteomes" id="UP000235371"/>
    </source>
</evidence>
<dbReference type="Gene3D" id="3.30.465.10">
    <property type="match status" value="1"/>
</dbReference>
<dbReference type="Gene3D" id="3.40.462.20">
    <property type="match status" value="1"/>
</dbReference>
<dbReference type="EMBL" id="KZ613912">
    <property type="protein sequence ID" value="PMD51177.1"/>
    <property type="molecule type" value="Genomic_DNA"/>
</dbReference>